<dbReference type="EMBL" id="LAZR01003093">
    <property type="protein sequence ID" value="KKN22091.1"/>
    <property type="molecule type" value="Genomic_DNA"/>
</dbReference>
<protein>
    <recommendedName>
        <fullName evidence="2">GIY-YIG domain-containing protein</fullName>
    </recommendedName>
</protein>
<feature type="domain" description="GIY-YIG" evidence="2">
    <location>
        <begin position="12"/>
        <end position="98"/>
    </location>
</feature>
<dbReference type="InterPro" id="IPR006350">
    <property type="entry name" value="Intron_endoG1"/>
</dbReference>
<accession>A0A0F9RA46</accession>
<dbReference type="Gene3D" id="3.40.1440.10">
    <property type="entry name" value="GIY-YIG endonuclease"/>
    <property type="match status" value="1"/>
</dbReference>
<dbReference type="SUPFAM" id="SSF82771">
    <property type="entry name" value="GIY-YIG endonuclease"/>
    <property type="match status" value="1"/>
</dbReference>
<dbReference type="AlphaFoldDB" id="A0A0F9RA46"/>
<sequence>MILTTLSRGRSKVSGIYEIRSTTSGKRYVGSSVDVYGRLWTHRRELRRDGHCNAHLQSAWNKYGEDAFEYTLLLECDHDNLLQYEQFCLDGLKPEYNKAISAERPGLGNRWHHTEKIKKQISASNKGKPKSKAHCRAIKRAMAAMDPEVKRRIARMGGLASAGSCSVGSGGSSEQQAQRGKFGAHQRWHVARNKTNPKCIHCTIS</sequence>
<dbReference type="PROSITE" id="PS50164">
    <property type="entry name" value="GIY_YIG"/>
    <property type="match status" value="1"/>
</dbReference>
<evidence type="ECO:0000259" key="2">
    <source>
        <dbReference type="PROSITE" id="PS50164"/>
    </source>
</evidence>
<comment type="caution">
    <text evidence="3">The sequence shown here is derived from an EMBL/GenBank/DDBJ whole genome shotgun (WGS) entry which is preliminary data.</text>
</comment>
<proteinExistence type="predicted"/>
<dbReference type="NCBIfam" id="TIGR01453">
    <property type="entry name" value="grpIintron_endo"/>
    <property type="match status" value="1"/>
</dbReference>
<evidence type="ECO:0000313" key="3">
    <source>
        <dbReference type="EMBL" id="KKN22091.1"/>
    </source>
</evidence>
<gene>
    <name evidence="3" type="ORF">LCGC14_0918680</name>
</gene>
<dbReference type="InterPro" id="IPR035901">
    <property type="entry name" value="GIY-YIG_endonuc_sf"/>
</dbReference>
<dbReference type="Pfam" id="PF01541">
    <property type="entry name" value="GIY-YIG"/>
    <property type="match status" value="1"/>
</dbReference>
<feature type="region of interest" description="Disordered" evidence="1">
    <location>
        <begin position="163"/>
        <end position="185"/>
    </location>
</feature>
<reference evidence="3" key="1">
    <citation type="journal article" date="2015" name="Nature">
        <title>Complex archaea that bridge the gap between prokaryotes and eukaryotes.</title>
        <authorList>
            <person name="Spang A."/>
            <person name="Saw J.H."/>
            <person name="Jorgensen S.L."/>
            <person name="Zaremba-Niedzwiedzka K."/>
            <person name="Martijn J."/>
            <person name="Lind A.E."/>
            <person name="van Eijk R."/>
            <person name="Schleper C."/>
            <person name="Guy L."/>
            <person name="Ettema T.J."/>
        </authorList>
    </citation>
    <scope>NUCLEOTIDE SEQUENCE</scope>
</reference>
<dbReference type="CDD" id="cd10437">
    <property type="entry name" value="GIY-YIG_HE_I-TevI_like"/>
    <property type="match status" value="1"/>
</dbReference>
<evidence type="ECO:0000256" key="1">
    <source>
        <dbReference type="SAM" id="MobiDB-lite"/>
    </source>
</evidence>
<organism evidence="3">
    <name type="scientific">marine sediment metagenome</name>
    <dbReference type="NCBI Taxonomy" id="412755"/>
    <lineage>
        <taxon>unclassified sequences</taxon>
        <taxon>metagenomes</taxon>
        <taxon>ecological metagenomes</taxon>
    </lineage>
</organism>
<dbReference type="SMART" id="SM00465">
    <property type="entry name" value="GIYc"/>
    <property type="match status" value="1"/>
</dbReference>
<name>A0A0F9RA46_9ZZZZ</name>
<dbReference type="GO" id="GO:0004519">
    <property type="term" value="F:endonuclease activity"/>
    <property type="evidence" value="ECO:0007669"/>
    <property type="project" value="InterPro"/>
</dbReference>
<dbReference type="InterPro" id="IPR000305">
    <property type="entry name" value="GIY-YIG_endonuc"/>
</dbReference>